<organism evidence="2 3">
    <name type="scientific">Pyronema omphalodes (strain CBS 100304)</name>
    <name type="common">Pyronema confluens</name>
    <dbReference type="NCBI Taxonomy" id="1076935"/>
    <lineage>
        <taxon>Eukaryota</taxon>
        <taxon>Fungi</taxon>
        <taxon>Dikarya</taxon>
        <taxon>Ascomycota</taxon>
        <taxon>Pezizomycotina</taxon>
        <taxon>Pezizomycetes</taxon>
        <taxon>Pezizales</taxon>
        <taxon>Pyronemataceae</taxon>
        <taxon>Pyronema</taxon>
    </lineage>
</organism>
<evidence type="ECO:0000256" key="1">
    <source>
        <dbReference type="SAM" id="SignalP"/>
    </source>
</evidence>
<name>U4LF91_PYROM</name>
<gene>
    <name evidence="2" type="ORF">PCON_08314</name>
</gene>
<evidence type="ECO:0000313" key="2">
    <source>
        <dbReference type="EMBL" id="CCX30212.1"/>
    </source>
</evidence>
<dbReference type="OrthoDB" id="10294728at2759"/>
<protein>
    <submittedName>
        <fullName evidence="2">Uncharacterized protein</fullName>
    </submittedName>
</protein>
<dbReference type="Proteomes" id="UP000018144">
    <property type="component" value="Unassembled WGS sequence"/>
</dbReference>
<dbReference type="AlphaFoldDB" id="U4LF91"/>
<proteinExistence type="predicted"/>
<evidence type="ECO:0000313" key="3">
    <source>
        <dbReference type="Proteomes" id="UP000018144"/>
    </source>
</evidence>
<keyword evidence="3" id="KW-1185">Reference proteome</keyword>
<reference evidence="2 3" key="1">
    <citation type="journal article" date="2013" name="PLoS Genet.">
        <title>The genome and development-dependent transcriptomes of Pyronema confluens: a window into fungal evolution.</title>
        <authorList>
            <person name="Traeger S."/>
            <person name="Altegoer F."/>
            <person name="Freitag M."/>
            <person name="Gabaldon T."/>
            <person name="Kempken F."/>
            <person name="Kumar A."/>
            <person name="Marcet-Houben M."/>
            <person name="Poggeler S."/>
            <person name="Stajich J.E."/>
            <person name="Nowrousian M."/>
        </authorList>
    </citation>
    <scope>NUCLEOTIDE SEQUENCE [LARGE SCALE GENOMIC DNA]</scope>
    <source>
        <strain evidence="3">CBS 100304</strain>
        <tissue evidence="2">Vegetative mycelium</tissue>
    </source>
</reference>
<sequence length="199" mass="21417">MRLISISVSVLAVATGVIADILDFSDFTLKCGTTLPIPVPYHGFIITNAVAINTTGDINCHAHSGGGGPWGKSSSPPNSLTSNSNSVTFATYDTTKTFSLSSLNVSSDLPSDVYRRPNTLANATWVFNFDGVARKESWVVPPKARSQRFTVPVNAKDAKSATIGLEWDYVDENGAPHNVPAYELYVDDVVYEFSGSYSK</sequence>
<feature type="chain" id="PRO_5004651402" evidence="1">
    <location>
        <begin position="20"/>
        <end position="199"/>
    </location>
</feature>
<keyword evidence="1" id="KW-0732">Signal</keyword>
<dbReference type="EMBL" id="HF935428">
    <property type="protein sequence ID" value="CCX30212.1"/>
    <property type="molecule type" value="Genomic_DNA"/>
</dbReference>
<feature type="signal peptide" evidence="1">
    <location>
        <begin position="1"/>
        <end position="19"/>
    </location>
</feature>
<accession>U4LF91</accession>